<dbReference type="EMBL" id="JBBYHV010000001">
    <property type="protein sequence ID" value="MEL1250727.1"/>
    <property type="molecule type" value="Genomic_DNA"/>
</dbReference>
<dbReference type="RefSeq" id="WP_341673237.1">
    <property type="nucleotide sequence ID" value="NZ_JBBYHV010000001.1"/>
</dbReference>
<keyword evidence="4" id="KW-1185">Reference proteome</keyword>
<keyword evidence="1" id="KW-0175">Coiled coil</keyword>
<name>A0ABU9IE81_9SPHN</name>
<feature type="coiled-coil region" evidence="1">
    <location>
        <begin position="220"/>
        <end position="263"/>
    </location>
</feature>
<evidence type="ECO:0000256" key="1">
    <source>
        <dbReference type="SAM" id="Coils"/>
    </source>
</evidence>
<evidence type="ECO:0000313" key="4">
    <source>
        <dbReference type="Proteomes" id="UP001497045"/>
    </source>
</evidence>
<feature type="compositionally biased region" description="Polar residues" evidence="2">
    <location>
        <begin position="1"/>
        <end position="31"/>
    </location>
</feature>
<organism evidence="3 4">
    <name type="scientific">Aurantiacibacter gilvus</name>
    <dbReference type="NCBI Taxonomy" id="3139141"/>
    <lineage>
        <taxon>Bacteria</taxon>
        <taxon>Pseudomonadati</taxon>
        <taxon>Pseudomonadota</taxon>
        <taxon>Alphaproteobacteria</taxon>
        <taxon>Sphingomonadales</taxon>
        <taxon>Erythrobacteraceae</taxon>
        <taxon>Aurantiacibacter</taxon>
    </lineage>
</organism>
<feature type="region of interest" description="Disordered" evidence="2">
    <location>
        <begin position="1"/>
        <end position="88"/>
    </location>
</feature>
<sequence length="270" mass="30335">MSQLFNSPSLQLPTHASLPGMTQQNLPTRTRATPDPVCLEAPEARPSETDPAAPSHQPRREDPATRARSRATSYVTAPPSPVDADDPLLDFAPVPHVAPRRNSITPDRQRKFIAHLAATGVVKQAALHIGASLEALYKLRQKPGAEQFRAAWDMAVDRGVSRLEDCALARAIEGEERLVVSAGKVLGTERRHNEALVMFFLRQRRADRYGSDVRPGHPLYERIRREVLEEVRREEELDEESVLESLNDKLEQMRQRELAVQAMLEEDEGY</sequence>
<evidence type="ECO:0000256" key="2">
    <source>
        <dbReference type="SAM" id="MobiDB-lite"/>
    </source>
</evidence>
<evidence type="ECO:0000313" key="3">
    <source>
        <dbReference type="EMBL" id="MEL1250727.1"/>
    </source>
</evidence>
<accession>A0ABU9IE81</accession>
<protein>
    <recommendedName>
        <fullName evidence="5">Terminase small subunit</fullName>
    </recommendedName>
</protein>
<reference evidence="3 4" key="1">
    <citation type="submission" date="2024-04" db="EMBL/GenBank/DDBJ databases">
        <title>Aurantiacibacter sp. DGU6 16S ribosomal RNA gene Genome sequencing and assembly.</title>
        <authorList>
            <person name="Park S."/>
        </authorList>
    </citation>
    <scope>NUCLEOTIDE SEQUENCE [LARGE SCALE GENOMIC DNA]</scope>
    <source>
        <strain evidence="3 4">DGU6</strain>
    </source>
</reference>
<dbReference type="Proteomes" id="UP001497045">
    <property type="component" value="Unassembled WGS sequence"/>
</dbReference>
<evidence type="ECO:0008006" key="5">
    <source>
        <dbReference type="Google" id="ProtNLM"/>
    </source>
</evidence>
<gene>
    <name evidence="3" type="ORF">AAEO60_08595</name>
</gene>
<comment type="caution">
    <text evidence="3">The sequence shown here is derived from an EMBL/GenBank/DDBJ whole genome shotgun (WGS) entry which is preliminary data.</text>
</comment>
<proteinExistence type="predicted"/>